<name>A0A7R8HCN4_LEPSM</name>
<accession>A0A7R8HCN4</accession>
<dbReference type="EMBL" id="HG994586">
    <property type="protein sequence ID" value="CAF3005635.1"/>
    <property type="molecule type" value="Genomic_DNA"/>
</dbReference>
<protein>
    <submittedName>
        <fullName evidence="1">(salmon louse) hypothetical protein</fullName>
    </submittedName>
</protein>
<gene>
    <name evidence="1" type="ORF">LSAA_13484</name>
</gene>
<dbReference type="AlphaFoldDB" id="A0A7R8HCN4"/>
<proteinExistence type="predicted"/>
<keyword evidence="2" id="KW-1185">Reference proteome</keyword>
<dbReference type="OrthoDB" id="410491at2759"/>
<reference evidence="1" key="1">
    <citation type="submission" date="2021-02" db="EMBL/GenBank/DDBJ databases">
        <authorList>
            <person name="Bekaert M."/>
        </authorList>
    </citation>
    <scope>NUCLEOTIDE SEQUENCE</scope>
    <source>
        <strain evidence="1">IoA-00</strain>
    </source>
</reference>
<dbReference type="Proteomes" id="UP000675881">
    <property type="component" value="Chromosome 7"/>
</dbReference>
<organism evidence="1 2">
    <name type="scientific">Lepeophtheirus salmonis</name>
    <name type="common">Salmon louse</name>
    <name type="synonym">Caligus salmonis</name>
    <dbReference type="NCBI Taxonomy" id="72036"/>
    <lineage>
        <taxon>Eukaryota</taxon>
        <taxon>Metazoa</taxon>
        <taxon>Ecdysozoa</taxon>
        <taxon>Arthropoda</taxon>
        <taxon>Crustacea</taxon>
        <taxon>Multicrustacea</taxon>
        <taxon>Hexanauplia</taxon>
        <taxon>Copepoda</taxon>
        <taxon>Siphonostomatoida</taxon>
        <taxon>Caligidae</taxon>
        <taxon>Lepeophtheirus</taxon>
    </lineage>
</organism>
<evidence type="ECO:0000313" key="1">
    <source>
        <dbReference type="EMBL" id="CAF3005635.1"/>
    </source>
</evidence>
<evidence type="ECO:0000313" key="2">
    <source>
        <dbReference type="Proteomes" id="UP000675881"/>
    </source>
</evidence>
<sequence length="237" mass="26867">MTTSSVHFLIKPDVVLSGCTFSVQRDFYPNICTGVCFRNSGIRHRGRNQCALVPPEVEHYWGSRRYDAYEIVIVFLDDDSSSYYHNSSLEGCQRVLVPYLPLTELKLNGSETSPKYLYDCHRGSIPRKPIVRCVRSGVLYDESKGAWEPGPTILDVSYGRCLVSLKDDRLIFIGGWKKMLISLKMENGLYKKFKLFGFSQTCARLKNGGVMTLGGKPKGKKSCGSMEFGVWFLECRR</sequence>